<evidence type="ECO:0000313" key="2">
    <source>
        <dbReference type="Proteomes" id="UP001162131"/>
    </source>
</evidence>
<organism evidence="1 2">
    <name type="scientific">Blepharisma stoltei</name>
    <dbReference type="NCBI Taxonomy" id="1481888"/>
    <lineage>
        <taxon>Eukaryota</taxon>
        <taxon>Sar</taxon>
        <taxon>Alveolata</taxon>
        <taxon>Ciliophora</taxon>
        <taxon>Postciliodesmatophora</taxon>
        <taxon>Heterotrichea</taxon>
        <taxon>Heterotrichida</taxon>
        <taxon>Blepharismidae</taxon>
        <taxon>Blepharisma</taxon>
    </lineage>
</organism>
<protein>
    <submittedName>
        <fullName evidence="1">Uncharacterized protein</fullName>
    </submittedName>
</protein>
<gene>
    <name evidence="1" type="ORF">BSTOLATCC_MIC53796</name>
</gene>
<evidence type="ECO:0000313" key="1">
    <source>
        <dbReference type="EMBL" id="CAG9331733.1"/>
    </source>
</evidence>
<name>A0AAU9KET0_9CILI</name>
<comment type="caution">
    <text evidence="1">The sequence shown here is derived from an EMBL/GenBank/DDBJ whole genome shotgun (WGS) entry which is preliminary data.</text>
</comment>
<proteinExistence type="predicted"/>
<dbReference type="EMBL" id="CAJZBQ010000053">
    <property type="protein sequence ID" value="CAG9331733.1"/>
    <property type="molecule type" value="Genomic_DNA"/>
</dbReference>
<sequence length="92" mass="10736">MKFNYNFIGDREELQLRATGTEFKPAFRLKPSKRGGLCLKNWSQPPIILLQKVQLIPPLNLAHNIDFNPVRKILRSSELKDSHWEKSRSATY</sequence>
<dbReference type="AlphaFoldDB" id="A0AAU9KET0"/>
<dbReference type="Proteomes" id="UP001162131">
    <property type="component" value="Unassembled WGS sequence"/>
</dbReference>
<reference evidence="1" key="1">
    <citation type="submission" date="2021-09" db="EMBL/GenBank/DDBJ databases">
        <authorList>
            <consortium name="AG Swart"/>
            <person name="Singh M."/>
            <person name="Singh A."/>
            <person name="Seah K."/>
            <person name="Emmerich C."/>
        </authorList>
    </citation>
    <scope>NUCLEOTIDE SEQUENCE</scope>
    <source>
        <strain evidence="1">ATCC30299</strain>
    </source>
</reference>
<accession>A0AAU9KET0</accession>
<keyword evidence="2" id="KW-1185">Reference proteome</keyword>